<evidence type="ECO:0000256" key="2">
    <source>
        <dbReference type="ARBA" id="ARBA00022490"/>
    </source>
</evidence>
<dbReference type="CDD" id="cd19176">
    <property type="entry name" value="SET_SETD3"/>
    <property type="match status" value="1"/>
</dbReference>
<evidence type="ECO:0000313" key="9">
    <source>
        <dbReference type="EMBL" id="JAV81753.1"/>
    </source>
</evidence>
<dbReference type="PROSITE" id="PS50280">
    <property type="entry name" value="SET"/>
    <property type="match status" value="1"/>
</dbReference>
<feature type="domain" description="SET" evidence="8">
    <location>
        <begin position="94"/>
        <end position="314"/>
    </location>
</feature>
<name>A0A1Y1M7T9_PHOPY</name>
<comment type="similarity">
    <text evidence="7">Belongs to the class V-like SAM-binding methyltransferase superfamily. SETD3 actin-histidine methyltransferase family.</text>
</comment>
<evidence type="ECO:0000256" key="7">
    <source>
        <dbReference type="PROSITE-ProRule" id="PRU00898"/>
    </source>
</evidence>
<dbReference type="PROSITE" id="PS51565">
    <property type="entry name" value="SAM_MT85_SETD3"/>
    <property type="match status" value="1"/>
</dbReference>
<keyword evidence="5 7" id="KW-0949">S-adenosyl-L-methionine</keyword>
<dbReference type="InterPro" id="IPR015353">
    <property type="entry name" value="Rubisco_LSMT_subst-bd"/>
</dbReference>
<dbReference type="PANTHER" id="PTHR13271:SF47">
    <property type="entry name" value="ACTIN-HISTIDINE N-METHYLTRANSFERASE"/>
    <property type="match status" value="1"/>
</dbReference>
<protein>
    <recommendedName>
        <fullName evidence="7">protein-histidine N-methyltransferase</fullName>
        <ecNumber evidence="7">2.1.1.85</ecNumber>
    </recommendedName>
</protein>
<comment type="subcellular location">
    <subcellularLocation>
        <location evidence="1">Cytoplasm</location>
    </subcellularLocation>
</comment>
<dbReference type="Pfam" id="PF00856">
    <property type="entry name" value="SET"/>
    <property type="match status" value="1"/>
</dbReference>
<dbReference type="Pfam" id="PF09273">
    <property type="entry name" value="Rubis-subs-bind"/>
    <property type="match status" value="1"/>
</dbReference>
<dbReference type="GO" id="GO:0032259">
    <property type="term" value="P:methylation"/>
    <property type="evidence" value="ECO:0007669"/>
    <property type="project" value="UniProtKB-KW"/>
</dbReference>
<dbReference type="GO" id="GO:0016279">
    <property type="term" value="F:protein-lysine N-methyltransferase activity"/>
    <property type="evidence" value="ECO:0007669"/>
    <property type="project" value="TreeGrafter"/>
</dbReference>
<dbReference type="SUPFAM" id="SSF81822">
    <property type="entry name" value="RuBisCo LSMT C-terminal, substrate-binding domain"/>
    <property type="match status" value="1"/>
</dbReference>
<dbReference type="SUPFAM" id="SSF82199">
    <property type="entry name" value="SET domain"/>
    <property type="match status" value="1"/>
</dbReference>
<proteinExistence type="inferred from homology"/>
<dbReference type="Gene3D" id="3.90.1410.10">
    <property type="entry name" value="set domain protein methyltransferase, domain 1"/>
    <property type="match status" value="1"/>
</dbReference>
<accession>A0A1Y1M7T9</accession>
<dbReference type="InterPro" id="IPR025785">
    <property type="entry name" value="SETD3"/>
</dbReference>
<dbReference type="InterPro" id="IPR001214">
    <property type="entry name" value="SET_dom"/>
</dbReference>
<keyword evidence="6" id="KW-0009">Actin-binding</keyword>
<dbReference type="Gene3D" id="3.90.1420.10">
    <property type="entry name" value="Rubisco LSMT, substrate-binding domain"/>
    <property type="match status" value="1"/>
</dbReference>
<reference evidence="9" key="1">
    <citation type="journal article" date="2016" name="Sci. Rep.">
        <title>Molecular characterization of firefly nuptial gifts: a multi-omics approach sheds light on postcopulatory sexual selection.</title>
        <authorList>
            <person name="Al-Wathiqui N."/>
            <person name="Fallon T.R."/>
            <person name="South A."/>
            <person name="Weng J.K."/>
            <person name="Lewis S.M."/>
        </authorList>
    </citation>
    <scope>NUCLEOTIDE SEQUENCE</scope>
</reference>
<dbReference type="InterPro" id="IPR036464">
    <property type="entry name" value="Rubisco_LSMT_subst-bd_sf"/>
</dbReference>
<dbReference type="InterPro" id="IPR044428">
    <property type="entry name" value="SETD3_SET"/>
</dbReference>
<evidence type="ECO:0000256" key="5">
    <source>
        <dbReference type="ARBA" id="ARBA00022691"/>
    </source>
</evidence>
<evidence type="ECO:0000256" key="6">
    <source>
        <dbReference type="ARBA" id="ARBA00023203"/>
    </source>
</evidence>
<comment type="catalytic activity">
    <reaction evidence="7">
        <text>L-histidyl-[protein] + S-adenosyl-L-methionine = N(tele)-methyl-L-histidyl-[protein] + S-adenosyl-L-homocysteine + H(+)</text>
        <dbReference type="Rhea" id="RHEA:19369"/>
        <dbReference type="Rhea" id="RHEA-COMP:9745"/>
        <dbReference type="Rhea" id="RHEA-COMP:11600"/>
        <dbReference type="ChEBI" id="CHEBI:15378"/>
        <dbReference type="ChEBI" id="CHEBI:16367"/>
        <dbReference type="ChEBI" id="CHEBI:29979"/>
        <dbReference type="ChEBI" id="CHEBI:57856"/>
        <dbReference type="ChEBI" id="CHEBI:59789"/>
        <dbReference type="EC" id="2.1.1.85"/>
    </reaction>
</comment>
<sequence length="484" mass="56227">MSRKNQNKRQTNSKQGTQARIGVLVDQLFRLTTKQNEENVSQKMTLVNQLYQVLNEIRALEKENEMEETVNSRCNATVLSRFTQWLTKNGANFDGIKIEEFEGYELGLLAERDVEESSLIITVPEALMMTIDAAEKSELGYLLETDPMLKNMPNVALAIFLLLENFRGKSFWKPYMDILPTVYSTVLYFSLDELQDLQVSSTLESSLKQIANIVRQYAYFYKLIWTFDDAASRILRKKFTFNYYRWAVSTVMTRQNAFLSTDESKCVTSLIPLWDMCNHMNGHISTNYNPQLKRSECFAMKNFKAGEQLFIFYGARSNAELFTHNGFVYENNEHDGYQLKLGISKVDPLKEQRVQLLEKLSLANQNEYVIKSLEPQIGTDLLAFLRVFNMDKEQLQYWLEHSTPNNLKSPECAFDTAFETKYWGFLFTRLKLILASYKTSLEEDTEVLKTTPLPHNKRLAVQMRMGEKKILLSAMRCVEEKLKN</sequence>
<keyword evidence="2" id="KW-0963">Cytoplasm</keyword>
<keyword evidence="4 7" id="KW-0808">Transferase</keyword>
<organism evidence="9">
    <name type="scientific">Photinus pyralis</name>
    <name type="common">Common eastern firefly</name>
    <name type="synonym">Lampyris pyralis</name>
    <dbReference type="NCBI Taxonomy" id="7054"/>
    <lineage>
        <taxon>Eukaryota</taxon>
        <taxon>Metazoa</taxon>
        <taxon>Ecdysozoa</taxon>
        <taxon>Arthropoda</taxon>
        <taxon>Hexapoda</taxon>
        <taxon>Insecta</taxon>
        <taxon>Pterygota</taxon>
        <taxon>Neoptera</taxon>
        <taxon>Endopterygota</taxon>
        <taxon>Coleoptera</taxon>
        <taxon>Polyphaga</taxon>
        <taxon>Elateriformia</taxon>
        <taxon>Elateroidea</taxon>
        <taxon>Lampyridae</taxon>
        <taxon>Lampyrinae</taxon>
        <taxon>Photinus</taxon>
    </lineage>
</organism>
<dbReference type="GO" id="GO:0003779">
    <property type="term" value="F:actin binding"/>
    <property type="evidence" value="ECO:0007669"/>
    <property type="project" value="UniProtKB-KW"/>
</dbReference>
<evidence type="ECO:0000256" key="1">
    <source>
        <dbReference type="ARBA" id="ARBA00004496"/>
    </source>
</evidence>
<dbReference type="InterPro" id="IPR046341">
    <property type="entry name" value="SET_dom_sf"/>
</dbReference>
<dbReference type="PANTHER" id="PTHR13271">
    <property type="entry name" value="UNCHARACTERIZED PUTATIVE METHYLTRANSFERASE"/>
    <property type="match status" value="1"/>
</dbReference>
<evidence type="ECO:0000259" key="8">
    <source>
        <dbReference type="PROSITE" id="PS50280"/>
    </source>
</evidence>
<dbReference type="AlphaFoldDB" id="A0A1Y1M7T9"/>
<evidence type="ECO:0000256" key="3">
    <source>
        <dbReference type="ARBA" id="ARBA00022603"/>
    </source>
</evidence>
<dbReference type="InterPro" id="IPR050600">
    <property type="entry name" value="SETD3_SETD6_MTase"/>
</dbReference>
<dbReference type="GO" id="GO:0005737">
    <property type="term" value="C:cytoplasm"/>
    <property type="evidence" value="ECO:0007669"/>
    <property type="project" value="UniProtKB-SubCell"/>
</dbReference>
<dbReference type="EMBL" id="GEZM01038162">
    <property type="protein sequence ID" value="JAV81753.1"/>
    <property type="molecule type" value="Transcribed_RNA"/>
</dbReference>
<dbReference type="EC" id="2.1.1.85" evidence="7"/>
<dbReference type="GO" id="GO:0018064">
    <property type="term" value="F:protein-L-histidine N-tele-methyltransferase activity"/>
    <property type="evidence" value="ECO:0007669"/>
    <property type="project" value="UniProtKB-EC"/>
</dbReference>
<evidence type="ECO:0000256" key="4">
    <source>
        <dbReference type="ARBA" id="ARBA00022679"/>
    </source>
</evidence>
<keyword evidence="3 7" id="KW-0489">Methyltransferase</keyword>